<gene>
    <name evidence="1" type="ORF">MC7420_4858</name>
</gene>
<sequence>MFANQFYNLTQRSEGADEDIDQTVIRPSKKPKLEEKDELKVTIKGERYCCPGGSYYYTASANIPGGTFTAWGCIPKDSQAVQMYRTEKQYKIELLAVSQVPKLRLFVKYQLPEGESAFGSAFGIIDISVHAPVNYVVENWEIFKGKVKPIISEEGVFIGTYPQDENANMQVAKPSGKNRDMAQKVFNLLKKQCSEATGLGALCIGAQVKIQIPNDCHDRQNCAKRHEIGFIQIIDEGNKHQTYTNSFTQFEVYEPPLPAIDRSSEDLVFYDKRLVMRFTDNDNQQLVVHSDSPSWATDLGAYWLWKYSFDSNNQGEPIEATIKSMSFSPSFRLWLVARNRGLYEDGNDQNNNQHMYESLKFLRQVNWSFNYKIEVDLSKTWDNGRVYPTNDELIMADQFPVEKPSVKELFDPPIEDRRTLKFLENGQPVDI</sequence>
<evidence type="ECO:0000313" key="2">
    <source>
        <dbReference type="Proteomes" id="UP000003835"/>
    </source>
</evidence>
<dbReference type="RefSeq" id="WP_006100330.1">
    <property type="nucleotide sequence ID" value="NZ_DS989846.1"/>
</dbReference>
<evidence type="ECO:0000313" key="1">
    <source>
        <dbReference type="EMBL" id="EDX76602.1"/>
    </source>
</evidence>
<dbReference type="AlphaFoldDB" id="B4VNJ4"/>
<name>B4VNJ4_9CYAN</name>
<dbReference type="Proteomes" id="UP000003835">
    <property type="component" value="Unassembled WGS sequence"/>
</dbReference>
<dbReference type="STRING" id="118168.MC7420_4858"/>
<proteinExistence type="predicted"/>
<reference evidence="1 2" key="1">
    <citation type="submission" date="2008-07" db="EMBL/GenBank/DDBJ databases">
        <authorList>
            <person name="Tandeau de Marsac N."/>
            <person name="Ferriera S."/>
            <person name="Johnson J."/>
            <person name="Kravitz S."/>
            <person name="Beeson K."/>
            <person name="Sutton G."/>
            <person name="Rogers Y.-H."/>
            <person name="Friedman R."/>
            <person name="Frazier M."/>
            <person name="Venter J.C."/>
        </authorList>
    </citation>
    <scope>NUCLEOTIDE SEQUENCE [LARGE SCALE GENOMIC DNA]</scope>
    <source>
        <strain evidence="1 2">PCC 7420</strain>
    </source>
</reference>
<dbReference type="EMBL" id="DS989846">
    <property type="protein sequence ID" value="EDX76602.1"/>
    <property type="molecule type" value="Genomic_DNA"/>
</dbReference>
<dbReference type="HOGENOM" id="CLU_635713_0_0_3"/>
<organism evidence="1 2">
    <name type="scientific">Coleofasciculus chthonoplastes PCC 7420</name>
    <dbReference type="NCBI Taxonomy" id="118168"/>
    <lineage>
        <taxon>Bacteria</taxon>
        <taxon>Bacillati</taxon>
        <taxon>Cyanobacteriota</taxon>
        <taxon>Cyanophyceae</taxon>
        <taxon>Coleofasciculales</taxon>
        <taxon>Coleofasciculaceae</taxon>
        <taxon>Coleofasciculus</taxon>
    </lineage>
</organism>
<protein>
    <submittedName>
        <fullName evidence="1">Uncharacterized protein</fullName>
    </submittedName>
</protein>
<keyword evidence="2" id="KW-1185">Reference proteome</keyword>
<accession>B4VNJ4</accession>